<dbReference type="SUPFAM" id="SSF53738">
    <property type="entry name" value="Phosphoglucomutase, first 3 domains"/>
    <property type="match status" value="3"/>
</dbReference>
<comment type="function">
    <text evidence="8 10">Catalyzes the conversion of glucosamine-6-phosphate to glucosamine-1-phosphate.</text>
</comment>
<dbReference type="InterPro" id="IPR005845">
    <property type="entry name" value="A-D-PHexomutase_a/b/a-II"/>
</dbReference>
<name>U3A3B2_9SPHN</name>
<dbReference type="Pfam" id="PF02880">
    <property type="entry name" value="PGM_PMM_III"/>
    <property type="match status" value="1"/>
</dbReference>
<dbReference type="Gene3D" id="3.40.120.10">
    <property type="entry name" value="Alpha-D-Glucose-1,6-Bisphosphate, subunit A, domain 3"/>
    <property type="match status" value="3"/>
</dbReference>
<dbReference type="Pfam" id="PF00408">
    <property type="entry name" value="PGM_PMM_IV"/>
    <property type="match status" value="1"/>
</dbReference>
<dbReference type="CDD" id="cd05802">
    <property type="entry name" value="GlmM"/>
    <property type="match status" value="1"/>
</dbReference>
<evidence type="ECO:0000259" key="14">
    <source>
        <dbReference type="Pfam" id="PF02880"/>
    </source>
</evidence>
<comment type="caution">
    <text evidence="15">The sequence shown here is derived from an EMBL/GenBank/DDBJ whole genome shotgun (WGS) entry which is preliminary data.</text>
</comment>
<keyword evidence="4 8" id="KW-0460">Magnesium</keyword>
<dbReference type="GO" id="GO:0000287">
    <property type="term" value="F:magnesium ion binding"/>
    <property type="evidence" value="ECO:0007669"/>
    <property type="project" value="UniProtKB-UniRule"/>
</dbReference>
<dbReference type="InterPro" id="IPR016055">
    <property type="entry name" value="A-D-PHexomutase_a/b/a-I/II/III"/>
</dbReference>
<dbReference type="PANTHER" id="PTHR42946:SF1">
    <property type="entry name" value="PHOSPHOGLUCOMUTASE (ALPHA-D-GLUCOSE-1,6-BISPHOSPHATE-DEPENDENT)"/>
    <property type="match status" value="1"/>
</dbReference>
<dbReference type="PROSITE" id="PS00710">
    <property type="entry name" value="PGM_PMM"/>
    <property type="match status" value="1"/>
</dbReference>
<feature type="binding site" evidence="8">
    <location>
        <position position="245"/>
    </location>
    <ligand>
        <name>Mg(2+)</name>
        <dbReference type="ChEBI" id="CHEBI:18420"/>
    </ligand>
</feature>
<dbReference type="KEGG" id="ntd:EGO55_12040"/>
<feature type="binding site" description="via phosphate group" evidence="8">
    <location>
        <position position="102"/>
    </location>
    <ligand>
        <name>Mg(2+)</name>
        <dbReference type="ChEBI" id="CHEBI:18420"/>
    </ligand>
</feature>
<keyword evidence="2 8" id="KW-0597">Phosphoprotein</keyword>
<evidence type="ECO:0000259" key="11">
    <source>
        <dbReference type="Pfam" id="PF00408"/>
    </source>
</evidence>
<keyword evidence="16" id="KW-1185">Reference proteome</keyword>
<dbReference type="InterPro" id="IPR016066">
    <property type="entry name" value="A-D-PHexomutase_CS"/>
</dbReference>
<evidence type="ECO:0000259" key="12">
    <source>
        <dbReference type="Pfam" id="PF02878"/>
    </source>
</evidence>
<keyword evidence="3 8" id="KW-0479">Metal-binding</keyword>
<dbReference type="GO" id="GO:0004615">
    <property type="term" value="F:phosphomannomutase activity"/>
    <property type="evidence" value="ECO:0007669"/>
    <property type="project" value="TreeGrafter"/>
</dbReference>
<dbReference type="GO" id="GO:0009252">
    <property type="term" value="P:peptidoglycan biosynthetic process"/>
    <property type="evidence" value="ECO:0007669"/>
    <property type="project" value="UniProtKB-ARBA"/>
</dbReference>
<dbReference type="PRINTS" id="PR00509">
    <property type="entry name" value="PGMPMM"/>
</dbReference>
<dbReference type="PANTHER" id="PTHR42946">
    <property type="entry name" value="PHOSPHOHEXOSE MUTASE"/>
    <property type="match status" value="1"/>
</dbReference>
<feature type="modified residue" description="Phosphoserine" evidence="8">
    <location>
        <position position="102"/>
    </location>
</feature>
<dbReference type="GO" id="GO:0006048">
    <property type="term" value="P:UDP-N-acetylglucosamine biosynthetic process"/>
    <property type="evidence" value="ECO:0007669"/>
    <property type="project" value="TreeGrafter"/>
</dbReference>
<dbReference type="OrthoDB" id="9803322at2"/>
<evidence type="ECO:0000256" key="3">
    <source>
        <dbReference type="ARBA" id="ARBA00022723"/>
    </source>
</evidence>
<dbReference type="eggNOG" id="COG1109">
    <property type="taxonomic scope" value="Bacteria"/>
</dbReference>
<dbReference type="InterPro" id="IPR005846">
    <property type="entry name" value="A-D-PHexomutase_a/b/a-III"/>
</dbReference>
<dbReference type="FunFam" id="3.30.310.50:FF:000001">
    <property type="entry name" value="Phosphoglucosamine mutase"/>
    <property type="match status" value="1"/>
</dbReference>
<dbReference type="InterPro" id="IPR050060">
    <property type="entry name" value="Phosphoglucosamine_mutase"/>
</dbReference>
<dbReference type="RefSeq" id="WP_021690149.1">
    <property type="nucleotide sequence ID" value="NZ_BASZ01000005.1"/>
</dbReference>
<evidence type="ECO:0000256" key="1">
    <source>
        <dbReference type="ARBA" id="ARBA00010231"/>
    </source>
</evidence>
<keyword evidence="5 8" id="KW-0413">Isomerase</keyword>
<dbReference type="InterPro" id="IPR006352">
    <property type="entry name" value="GlmM_bact"/>
</dbReference>
<dbReference type="InterPro" id="IPR036900">
    <property type="entry name" value="A-D-PHexomutase_C_sf"/>
</dbReference>
<comment type="similarity">
    <text evidence="1 8 9">Belongs to the phosphohexose mutase family.</text>
</comment>
<feature type="domain" description="Alpha-D-phosphohexomutase C-terminal" evidence="11">
    <location>
        <begin position="376"/>
        <end position="438"/>
    </location>
</feature>
<dbReference type="EC" id="5.4.2.10" evidence="6 8"/>
<evidence type="ECO:0000313" key="16">
    <source>
        <dbReference type="Proteomes" id="UP000016568"/>
    </source>
</evidence>
<dbReference type="HAMAP" id="MF_01554_B">
    <property type="entry name" value="GlmM_B"/>
    <property type="match status" value="1"/>
</dbReference>
<dbReference type="InterPro" id="IPR005841">
    <property type="entry name" value="Alpha-D-phosphohexomutase_SF"/>
</dbReference>
<gene>
    <name evidence="8 15" type="primary">glmM</name>
    <name evidence="15" type="ORF">NT2_05_01630</name>
</gene>
<evidence type="ECO:0000313" key="15">
    <source>
        <dbReference type="EMBL" id="GAD49243.1"/>
    </source>
</evidence>
<evidence type="ECO:0000256" key="10">
    <source>
        <dbReference type="RuleBase" id="RU004327"/>
    </source>
</evidence>
<dbReference type="Pfam" id="PF02879">
    <property type="entry name" value="PGM_PMM_II"/>
    <property type="match status" value="1"/>
</dbReference>
<feature type="binding site" evidence="8">
    <location>
        <position position="241"/>
    </location>
    <ligand>
        <name>Mg(2+)</name>
        <dbReference type="ChEBI" id="CHEBI:18420"/>
    </ligand>
</feature>
<sequence length="445" mass="46629">MARKYFGTDGIRGRANDGVMTAEIALKVGQAAGHHFMRGAHRHRVVIGKDTRLSGYMMENALVAGFTSVGMDVIMTGPLPTPAVALLTREMRADIGVMISASHNPFEDNGIKLFGPDGFKLSDADELAIERALMEVQPLAQAEAIGRARRIEDARGRYIHAIKQSLPDNIRLDGLKVVVDCANGAAYTVAPAAIWELGADVISIGVEPNGTNINAGVGSTALDAVKARVVAEGADIGIALDGDADRLIVVDEKGQTVDGDQIMALIGRNYASKGMLKGGGVVATVMSNLGLERFLDSEGLSLVRTKVGDRYVLEAMRAGGYNVGGEQSGHMILLDHATTGDGSIAALTVLGALVQSGKRASELLHLFDPVPQLLRNVRYAGGAPLENLAVKQAIADAEAALSGKGRLVIRPSGTEPVIRVMAEGDNAAQVEQVVNDICTAVAEAA</sequence>
<proteinExistence type="inferred from homology"/>
<comment type="catalytic activity">
    <reaction evidence="8 10">
        <text>alpha-D-glucosamine 1-phosphate = D-glucosamine 6-phosphate</text>
        <dbReference type="Rhea" id="RHEA:23424"/>
        <dbReference type="ChEBI" id="CHEBI:58516"/>
        <dbReference type="ChEBI" id="CHEBI:58725"/>
        <dbReference type="EC" id="5.4.2.10"/>
    </reaction>
</comment>
<evidence type="ECO:0000256" key="9">
    <source>
        <dbReference type="RuleBase" id="RU004326"/>
    </source>
</evidence>
<evidence type="ECO:0000256" key="6">
    <source>
        <dbReference type="ARBA" id="ARBA00066330"/>
    </source>
</evidence>
<feature type="active site" description="Phosphoserine intermediate" evidence="8">
    <location>
        <position position="102"/>
    </location>
</feature>
<comment type="PTM">
    <text evidence="8">Activated by phosphorylation.</text>
</comment>
<evidence type="ECO:0000256" key="2">
    <source>
        <dbReference type="ARBA" id="ARBA00022553"/>
    </source>
</evidence>
<feature type="domain" description="Alpha-D-phosphohexomutase alpha/beta/alpha" evidence="12">
    <location>
        <begin position="3"/>
        <end position="134"/>
    </location>
</feature>
<evidence type="ECO:0000256" key="4">
    <source>
        <dbReference type="ARBA" id="ARBA00022842"/>
    </source>
</evidence>
<dbReference type="GO" id="GO:0008966">
    <property type="term" value="F:phosphoglucosamine mutase activity"/>
    <property type="evidence" value="ECO:0007669"/>
    <property type="project" value="UniProtKB-UniRule"/>
</dbReference>
<evidence type="ECO:0000256" key="7">
    <source>
        <dbReference type="ARBA" id="ARBA00068193"/>
    </source>
</evidence>
<dbReference type="NCBIfam" id="TIGR01455">
    <property type="entry name" value="glmM"/>
    <property type="match status" value="1"/>
</dbReference>
<dbReference type="FunFam" id="3.40.120.10:FF:000002">
    <property type="entry name" value="Phosphoglucosamine mutase"/>
    <property type="match status" value="1"/>
</dbReference>
<accession>U3A3B2</accession>
<protein>
    <recommendedName>
        <fullName evidence="7 8">Phosphoglucosamine mutase</fullName>
        <ecNumber evidence="6 8">5.4.2.10</ecNumber>
    </recommendedName>
</protein>
<dbReference type="GO" id="GO:0005829">
    <property type="term" value="C:cytosol"/>
    <property type="evidence" value="ECO:0007669"/>
    <property type="project" value="TreeGrafter"/>
</dbReference>
<evidence type="ECO:0000256" key="8">
    <source>
        <dbReference type="HAMAP-Rule" id="MF_01554"/>
    </source>
</evidence>
<dbReference type="AlphaFoldDB" id="U3A3B2"/>
<dbReference type="Proteomes" id="UP000016568">
    <property type="component" value="Unassembled WGS sequence"/>
</dbReference>
<dbReference type="EMBL" id="BASZ01000005">
    <property type="protein sequence ID" value="GAD49243.1"/>
    <property type="molecule type" value="Genomic_DNA"/>
</dbReference>
<dbReference type="Gene3D" id="3.30.310.50">
    <property type="entry name" value="Alpha-D-phosphohexomutase, C-terminal domain"/>
    <property type="match status" value="1"/>
</dbReference>
<comment type="cofactor">
    <cofactor evidence="8">
        <name>Mg(2+)</name>
        <dbReference type="ChEBI" id="CHEBI:18420"/>
    </cofactor>
    <text evidence="8">Binds 1 Mg(2+) ion per subunit.</text>
</comment>
<dbReference type="Pfam" id="PF02878">
    <property type="entry name" value="PGM_PMM_I"/>
    <property type="match status" value="1"/>
</dbReference>
<feature type="binding site" evidence="8">
    <location>
        <position position="243"/>
    </location>
    <ligand>
        <name>Mg(2+)</name>
        <dbReference type="ChEBI" id="CHEBI:18420"/>
    </ligand>
</feature>
<evidence type="ECO:0000259" key="13">
    <source>
        <dbReference type="Pfam" id="PF02879"/>
    </source>
</evidence>
<reference evidence="15 16" key="1">
    <citation type="submission" date="2013-09" db="EMBL/GenBank/DDBJ databases">
        <title>Whole genome shotgun sequence of Novosphingobium tardaugens NBRC 16725.</title>
        <authorList>
            <person name="Isaki S."/>
            <person name="Hosoyama A."/>
            <person name="Tsuchikane K."/>
            <person name="Katsumata H."/>
            <person name="Ando Y."/>
            <person name="Yamazaki S."/>
            <person name="Fujita N."/>
        </authorList>
    </citation>
    <scope>NUCLEOTIDE SEQUENCE [LARGE SCALE GENOMIC DNA]</scope>
    <source>
        <strain evidence="15 16">NBRC 16725</strain>
    </source>
</reference>
<dbReference type="InterPro" id="IPR005844">
    <property type="entry name" value="A-D-PHexomutase_a/b/a-I"/>
</dbReference>
<evidence type="ECO:0000256" key="5">
    <source>
        <dbReference type="ARBA" id="ARBA00023235"/>
    </source>
</evidence>
<dbReference type="NCBIfam" id="NF008139">
    <property type="entry name" value="PRK10887.1"/>
    <property type="match status" value="1"/>
</dbReference>
<dbReference type="FunFam" id="3.40.120.10:FF:000001">
    <property type="entry name" value="Phosphoglucosamine mutase"/>
    <property type="match status" value="1"/>
</dbReference>
<feature type="domain" description="Alpha-D-phosphohexomutase alpha/beta/alpha" evidence="13">
    <location>
        <begin position="157"/>
        <end position="254"/>
    </location>
</feature>
<feature type="domain" description="Alpha-D-phosphohexomutase alpha/beta/alpha" evidence="14">
    <location>
        <begin position="258"/>
        <end position="367"/>
    </location>
</feature>
<organism evidence="15 16">
    <name type="scientific">Caenibius tardaugens NBRC 16725</name>
    <dbReference type="NCBI Taxonomy" id="1219035"/>
    <lineage>
        <taxon>Bacteria</taxon>
        <taxon>Pseudomonadati</taxon>
        <taxon>Pseudomonadota</taxon>
        <taxon>Alphaproteobacteria</taxon>
        <taxon>Sphingomonadales</taxon>
        <taxon>Erythrobacteraceae</taxon>
        <taxon>Caenibius</taxon>
    </lineage>
</organism>
<dbReference type="GO" id="GO:0005975">
    <property type="term" value="P:carbohydrate metabolic process"/>
    <property type="evidence" value="ECO:0007669"/>
    <property type="project" value="InterPro"/>
</dbReference>
<dbReference type="SUPFAM" id="SSF55957">
    <property type="entry name" value="Phosphoglucomutase, C-terminal domain"/>
    <property type="match status" value="1"/>
</dbReference>
<dbReference type="InterPro" id="IPR005843">
    <property type="entry name" value="A-D-PHexomutase_C"/>
</dbReference>